<sequence length="343" mass="37584">TLPNIRIFCWRIGHDILPTYEKISTIRRDFNSDCPRCGRDKETLIHALKDCPRARAVLIHGGLNSNLLDSSHCRGVDWIEEVARSLDVKALSDFVTVLWNIWNSRNKKVFWNMEEDAKVTWERAAALSHDFRIFNMLKEPSLLKPAVKKGWRKSNQGMVKINFDTAVKYRKSSFGIIARDHDGFVLGVPGGAPAIHPGGAPANCPSGAAANHSGSIGPWSCGASGTIGTLVLGCGRASDTIDNLSPWSCKSLGHHRYLGAKMCGSLRHHRITRPLVVQEPRAPSAPGRLYVREPQTLSTTLVLGCARASSTIGTLVPAMCGLKKSVPVSDSRMFPGSTMTKFF</sequence>
<evidence type="ECO:0000259" key="1">
    <source>
        <dbReference type="Pfam" id="PF13966"/>
    </source>
</evidence>
<feature type="domain" description="Reverse transcriptase zinc-binding" evidence="1">
    <location>
        <begin position="3"/>
        <end position="56"/>
    </location>
</feature>
<gene>
    <name evidence="2" type="ORF">Godav_010056</name>
</gene>
<proteinExistence type="predicted"/>
<feature type="non-terminal residue" evidence="2">
    <location>
        <position position="1"/>
    </location>
</feature>
<accession>A0A7J8SF53</accession>
<organism evidence="2 3">
    <name type="scientific">Gossypium davidsonii</name>
    <name type="common">Davidson's cotton</name>
    <name type="synonym">Gossypium klotzschianum subsp. davidsonii</name>
    <dbReference type="NCBI Taxonomy" id="34287"/>
    <lineage>
        <taxon>Eukaryota</taxon>
        <taxon>Viridiplantae</taxon>
        <taxon>Streptophyta</taxon>
        <taxon>Embryophyta</taxon>
        <taxon>Tracheophyta</taxon>
        <taxon>Spermatophyta</taxon>
        <taxon>Magnoliopsida</taxon>
        <taxon>eudicotyledons</taxon>
        <taxon>Gunneridae</taxon>
        <taxon>Pentapetalae</taxon>
        <taxon>rosids</taxon>
        <taxon>malvids</taxon>
        <taxon>Malvales</taxon>
        <taxon>Malvaceae</taxon>
        <taxon>Malvoideae</taxon>
        <taxon>Gossypium</taxon>
    </lineage>
</organism>
<dbReference type="AlphaFoldDB" id="A0A7J8SF53"/>
<reference evidence="2 3" key="1">
    <citation type="journal article" date="2019" name="Genome Biol. Evol.">
        <title>Insights into the evolution of the New World diploid cottons (Gossypium, subgenus Houzingenia) based on genome sequencing.</title>
        <authorList>
            <person name="Grover C.E."/>
            <person name="Arick M.A. 2nd"/>
            <person name="Thrash A."/>
            <person name="Conover J.L."/>
            <person name="Sanders W.S."/>
            <person name="Peterson D.G."/>
            <person name="Frelichowski J.E."/>
            <person name="Scheffler J.A."/>
            <person name="Scheffler B.E."/>
            <person name="Wendel J.F."/>
        </authorList>
    </citation>
    <scope>NUCLEOTIDE SEQUENCE [LARGE SCALE GENOMIC DNA]</scope>
    <source>
        <strain evidence="2">27</strain>
        <tissue evidence="2">Leaf</tissue>
    </source>
</reference>
<keyword evidence="3" id="KW-1185">Reference proteome</keyword>
<name>A0A7J8SF53_GOSDV</name>
<dbReference type="EMBL" id="JABFAC010000009">
    <property type="protein sequence ID" value="MBA0624764.1"/>
    <property type="molecule type" value="Genomic_DNA"/>
</dbReference>
<protein>
    <recommendedName>
        <fullName evidence="1">Reverse transcriptase zinc-binding domain-containing protein</fullName>
    </recommendedName>
</protein>
<comment type="caution">
    <text evidence="2">The sequence shown here is derived from an EMBL/GenBank/DDBJ whole genome shotgun (WGS) entry which is preliminary data.</text>
</comment>
<dbReference type="Pfam" id="PF13966">
    <property type="entry name" value="zf-RVT"/>
    <property type="match status" value="1"/>
</dbReference>
<dbReference type="InterPro" id="IPR026960">
    <property type="entry name" value="RVT-Znf"/>
</dbReference>
<evidence type="ECO:0000313" key="2">
    <source>
        <dbReference type="EMBL" id="MBA0624764.1"/>
    </source>
</evidence>
<evidence type="ECO:0000313" key="3">
    <source>
        <dbReference type="Proteomes" id="UP000593561"/>
    </source>
</evidence>
<dbReference type="Proteomes" id="UP000593561">
    <property type="component" value="Unassembled WGS sequence"/>
</dbReference>